<evidence type="ECO:0000256" key="3">
    <source>
        <dbReference type="ARBA" id="ARBA00023163"/>
    </source>
</evidence>
<dbReference type="PANTHER" id="PTHR43280:SF32">
    <property type="entry name" value="TRANSCRIPTIONAL REGULATORY PROTEIN"/>
    <property type="match status" value="1"/>
</dbReference>
<dbReference type="AlphaFoldDB" id="A0A1G7I7T6"/>
<protein>
    <submittedName>
        <fullName evidence="5">AraC-type DNA-binding protein</fullName>
    </submittedName>
</protein>
<dbReference type="RefSeq" id="WP_089828871.1">
    <property type="nucleotide sequence ID" value="NZ_FNBN01000001.1"/>
</dbReference>
<keyword evidence="1" id="KW-0805">Transcription regulation</keyword>
<evidence type="ECO:0000313" key="5">
    <source>
        <dbReference type="EMBL" id="SDF08770.1"/>
    </source>
</evidence>
<dbReference type="PANTHER" id="PTHR43280">
    <property type="entry name" value="ARAC-FAMILY TRANSCRIPTIONAL REGULATOR"/>
    <property type="match status" value="1"/>
</dbReference>
<dbReference type="EMBL" id="FNBN01000001">
    <property type="protein sequence ID" value="SDF08770.1"/>
    <property type="molecule type" value="Genomic_DNA"/>
</dbReference>
<reference evidence="6" key="1">
    <citation type="submission" date="2016-10" db="EMBL/GenBank/DDBJ databases">
        <authorList>
            <person name="Varghese N."/>
            <person name="Submissions S."/>
        </authorList>
    </citation>
    <scope>NUCLEOTIDE SEQUENCE [LARGE SCALE GENOMIC DNA]</scope>
    <source>
        <strain evidence="6">DSM 527</strain>
    </source>
</reference>
<dbReference type="Pfam" id="PF12833">
    <property type="entry name" value="HTH_18"/>
    <property type="match status" value="1"/>
</dbReference>
<dbReference type="GO" id="GO:0043565">
    <property type="term" value="F:sequence-specific DNA binding"/>
    <property type="evidence" value="ECO:0007669"/>
    <property type="project" value="InterPro"/>
</dbReference>
<dbReference type="Gene3D" id="1.10.10.60">
    <property type="entry name" value="Homeodomain-like"/>
    <property type="match status" value="1"/>
</dbReference>
<organism evidence="5 6">
    <name type="scientific">Chitinophaga filiformis</name>
    <name type="common">Myxococcus filiformis</name>
    <name type="synonym">Flexibacter filiformis</name>
    <dbReference type="NCBI Taxonomy" id="104663"/>
    <lineage>
        <taxon>Bacteria</taxon>
        <taxon>Pseudomonadati</taxon>
        <taxon>Bacteroidota</taxon>
        <taxon>Chitinophagia</taxon>
        <taxon>Chitinophagales</taxon>
        <taxon>Chitinophagaceae</taxon>
        <taxon>Chitinophaga</taxon>
    </lineage>
</organism>
<gene>
    <name evidence="5" type="ORF">SAMN04488121_101750</name>
</gene>
<evidence type="ECO:0000259" key="4">
    <source>
        <dbReference type="PROSITE" id="PS01124"/>
    </source>
</evidence>
<feature type="domain" description="HTH araC/xylS-type" evidence="4">
    <location>
        <begin position="188"/>
        <end position="286"/>
    </location>
</feature>
<dbReference type="PROSITE" id="PS01124">
    <property type="entry name" value="HTH_ARAC_FAMILY_2"/>
    <property type="match status" value="1"/>
</dbReference>
<dbReference type="GO" id="GO:0003700">
    <property type="term" value="F:DNA-binding transcription factor activity"/>
    <property type="evidence" value="ECO:0007669"/>
    <property type="project" value="InterPro"/>
</dbReference>
<keyword evidence="3" id="KW-0804">Transcription</keyword>
<proteinExistence type="predicted"/>
<evidence type="ECO:0000313" key="6">
    <source>
        <dbReference type="Proteomes" id="UP000199045"/>
    </source>
</evidence>
<evidence type="ECO:0000256" key="2">
    <source>
        <dbReference type="ARBA" id="ARBA00023125"/>
    </source>
</evidence>
<dbReference type="InterPro" id="IPR018060">
    <property type="entry name" value="HTH_AraC"/>
</dbReference>
<keyword evidence="2 5" id="KW-0238">DNA-binding</keyword>
<dbReference type="InterPro" id="IPR009057">
    <property type="entry name" value="Homeodomain-like_sf"/>
</dbReference>
<dbReference type="SUPFAM" id="SSF46689">
    <property type="entry name" value="Homeodomain-like"/>
    <property type="match status" value="1"/>
</dbReference>
<dbReference type="OrthoDB" id="632644at2"/>
<dbReference type="STRING" id="104663.SAMN04488121_101750"/>
<dbReference type="SMART" id="SM00342">
    <property type="entry name" value="HTH_ARAC"/>
    <property type="match status" value="1"/>
</dbReference>
<accession>A0A1G7I7T6</accession>
<sequence length="289" mass="33695">MKISRILKKEGRVSEQAPFQIYSIQSLLEKNREGETPVFCQGTHLIIWILKGVVKISLDTNVFLINDNVFFYARPGQVFTMEIDEEAKGYAISFVKEYIELTDIRLAGLFHNSFFNRFNSIPIVHISGDEIALMVFFADKMIQEYNNMLHLRSDILRGYLKIFMIYLCRQLKQDGQDIYRSRKSDLVKLFFTQLEKHYASKKMVKEYAEILAVSPNHLNGVVKELSGRTASHHIQQRVVLEAKRRVLHEGYSLKETAYDLGFWNPAHFSKYFKNCCGINFTDFKKGFSM</sequence>
<dbReference type="Proteomes" id="UP000199045">
    <property type="component" value="Unassembled WGS sequence"/>
</dbReference>
<evidence type="ECO:0000256" key="1">
    <source>
        <dbReference type="ARBA" id="ARBA00023015"/>
    </source>
</evidence>
<name>A0A1G7I7T6_CHIFI</name>